<organism evidence="1 2">
    <name type="scientific">Dyadobacter fermentans</name>
    <dbReference type="NCBI Taxonomy" id="94254"/>
    <lineage>
        <taxon>Bacteria</taxon>
        <taxon>Pseudomonadati</taxon>
        <taxon>Bacteroidota</taxon>
        <taxon>Cytophagia</taxon>
        <taxon>Cytophagales</taxon>
        <taxon>Spirosomataceae</taxon>
        <taxon>Dyadobacter</taxon>
    </lineage>
</organism>
<name>A0ABU1R8C7_9BACT</name>
<evidence type="ECO:0000313" key="2">
    <source>
        <dbReference type="Proteomes" id="UP001264980"/>
    </source>
</evidence>
<gene>
    <name evidence="1" type="ORF">J2W84_006739</name>
</gene>
<accession>A0ABU1R8C7</accession>
<dbReference type="EMBL" id="JAVDTI010000011">
    <property type="protein sequence ID" value="MDR6809663.1"/>
    <property type="molecule type" value="Genomic_DNA"/>
</dbReference>
<sequence length="58" mass="6452">MKPSIQRKIGEFKRLSANGKIHPVTTSKTKTRDSLSTAIHSKKDAENFIAEVKSARRG</sequence>
<dbReference type="RefSeq" id="WP_309993424.1">
    <property type="nucleotide sequence ID" value="NZ_JAVDTI010000011.1"/>
</dbReference>
<comment type="caution">
    <text evidence="1">The sequence shown here is derived from an EMBL/GenBank/DDBJ whole genome shotgun (WGS) entry which is preliminary data.</text>
</comment>
<reference evidence="1 2" key="1">
    <citation type="submission" date="2023-07" db="EMBL/GenBank/DDBJ databases">
        <title>Sorghum-associated microbial communities from plants grown in Nebraska, USA.</title>
        <authorList>
            <person name="Schachtman D."/>
        </authorList>
    </citation>
    <scope>NUCLEOTIDE SEQUENCE [LARGE SCALE GENOMIC DNA]</scope>
    <source>
        <strain evidence="1 2">BE57</strain>
    </source>
</reference>
<protein>
    <submittedName>
        <fullName evidence="1">Uncharacterized protein</fullName>
    </submittedName>
</protein>
<proteinExistence type="predicted"/>
<keyword evidence="2" id="KW-1185">Reference proteome</keyword>
<evidence type="ECO:0000313" key="1">
    <source>
        <dbReference type="EMBL" id="MDR6809663.1"/>
    </source>
</evidence>
<dbReference type="Proteomes" id="UP001264980">
    <property type="component" value="Unassembled WGS sequence"/>
</dbReference>